<dbReference type="Proteomes" id="UP001732700">
    <property type="component" value="Chromosome 2D"/>
</dbReference>
<dbReference type="EnsemblPlants" id="AVESA.00010b.r2.2DG0379860.1">
    <property type="protein sequence ID" value="AVESA.00010b.r2.2DG0379860.1.CDS.1"/>
    <property type="gene ID" value="AVESA.00010b.r2.2DG0379860"/>
</dbReference>
<proteinExistence type="predicted"/>
<accession>A0ACD5V8B9</accession>
<reference evidence="1" key="2">
    <citation type="submission" date="2025-09" db="UniProtKB">
        <authorList>
            <consortium name="EnsemblPlants"/>
        </authorList>
    </citation>
    <scope>IDENTIFICATION</scope>
</reference>
<reference evidence="1" key="1">
    <citation type="submission" date="2021-05" db="EMBL/GenBank/DDBJ databases">
        <authorList>
            <person name="Scholz U."/>
            <person name="Mascher M."/>
            <person name="Fiebig A."/>
        </authorList>
    </citation>
    <scope>NUCLEOTIDE SEQUENCE [LARGE SCALE GENOMIC DNA]</scope>
</reference>
<evidence type="ECO:0000313" key="1">
    <source>
        <dbReference type="EnsemblPlants" id="AVESA.00010b.r2.2DG0379860.1.CDS.1"/>
    </source>
</evidence>
<name>A0ACD5V8B9_AVESA</name>
<sequence>MGAKLSSCFNNGASLSPQEHQPAPVRLIAADGSLKELPASPRVAVSDVLGAEALSFFLCNSDALYFNEPPPALAAGELLHPGQIYFMLPAAMLARTLSSADMATLAVRASSALAAKRPHRRGGKNKKVRVVPVHEQQEDGEDALFNEKLNERTLGEFTLAMSPAKKGHEKLSARSRLKRALSIIQEMAE</sequence>
<keyword evidence="2" id="KW-1185">Reference proteome</keyword>
<organism evidence="1 2">
    <name type="scientific">Avena sativa</name>
    <name type="common">Oat</name>
    <dbReference type="NCBI Taxonomy" id="4498"/>
    <lineage>
        <taxon>Eukaryota</taxon>
        <taxon>Viridiplantae</taxon>
        <taxon>Streptophyta</taxon>
        <taxon>Embryophyta</taxon>
        <taxon>Tracheophyta</taxon>
        <taxon>Spermatophyta</taxon>
        <taxon>Magnoliopsida</taxon>
        <taxon>Liliopsida</taxon>
        <taxon>Poales</taxon>
        <taxon>Poaceae</taxon>
        <taxon>BOP clade</taxon>
        <taxon>Pooideae</taxon>
        <taxon>Poodae</taxon>
        <taxon>Poeae</taxon>
        <taxon>Poeae Chloroplast Group 1 (Aveneae type)</taxon>
        <taxon>Aveninae</taxon>
        <taxon>Avena</taxon>
    </lineage>
</organism>
<evidence type="ECO:0000313" key="2">
    <source>
        <dbReference type="Proteomes" id="UP001732700"/>
    </source>
</evidence>
<protein>
    <submittedName>
        <fullName evidence="1">Uncharacterized protein</fullName>
    </submittedName>
</protein>